<accession>A0AAD1SB33</accession>
<evidence type="ECO:0000256" key="1">
    <source>
        <dbReference type="SAM" id="MobiDB-lite"/>
    </source>
</evidence>
<feature type="compositionally biased region" description="Basic and acidic residues" evidence="1">
    <location>
        <begin position="17"/>
        <end position="33"/>
    </location>
</feature>
<organism evidence="2 3">
    <name type="scientific">Pelobates cultripes</name>
    <name type="common">Western spadefoot toad</name>
    <dbReference type="NCBI Taxonomy" id="61616"/>
    <lineage>
        <taxon>Eukaryota</taxon>
        <taxon>Metazoa</taxon>
        <taxon>Chordata</taxon>
        <taxon>Craniata</taxon>
        <taxon>Vertebrata</taxon>
        <taxon>Euteleostomi</taxon>
        <taxon>Amphibia</taxon>
        <taxon>Batrachia</taxon>
        <taxon>Anura</taxon>
        <taxon>Pelobatoidea</taxon>
        <taxon>Pelobatidae</taxon>
        <taxon>Pelobates</taxon>
    </lineage>
</organism>
<name>A0AAD1SB33_PELCU</name>
<gene>
    <name evidence="2" type="ORF">PECUL_23A049126</name>
</gene>
<feature type="region of interest" description="Disordered" evidence="1">
    <location>
        <begin position="1"/>
        <end position="50"/>
    </location>
</feature>
<sequence length="124" mass="13694">MGKKTKTNAAVAPIFRNRADKGLTRAADQHESETDSEASDTDKNPYNLNPVARGHLKGLLHDIKSNMAAELAKHMARIRESLEDLTRRTLAVEYKMDDISTTTAIQELCGQGNVQQRITRSTSG</sequence>
<keyword evidence="3" id="KW-1185">Reference proteome</keyword>
<evidence type="ECO:0000313" key="3">
    <source>
        <dbReference type="Proteomes" id="UP001295444"/>
    </source>
</evidence>
<dbReference type="AlphaFoldDB" id="A0AAD1SB33"/>
<protein>
    <submittedName>
        <fullName evidence="2">Uncharacterized protein</fullName>
    </submittedName>
</protein>
<dbReference type="EMBL" id="OW240916">
    <property type="protein sequence ID" value="CAH2296397.1"/>
    <property type="molecule type" value="Genomic_DNA"/>
</dbReference>
<evidence type="ECO:0000313" key="2">
    <source>
        <dbReference type="EMBL" id="CAH2296397.1"/>
    </source>
</evidence>
<proteinExistence type="predicted"/>
<dbReference type="Proteomes" id="UP001295444">
    <property type="component" value="Chromosome 05"/>
</dbReference>
<reference evidence="2" key="1">
    <citation type="submission" date="2022-03" db="EMBL/GenBank/DDBJ databases">
        <authorList>
            <person name="Alioto T."/>
            <person name="Alioto T."/>
            <person name="Gomez Garrido J."/>
        </authorList>
    </citation>
    <scope>NUCLEOTIDE SEQUENCE</scope>
</reference>